<dbReference type="EMBL" id="BKCJ011889894">
    <property type="protein sequence ID" value="GFD61344.1"/>
    <property type="molecule type" value="Genomic_DNA"/>
</dbReference>
<evidence type="ECO:0000313" key="1">
    <source>
        <dbReference type="EMBL" id="GFD61344.1"/>
    </source>
</evidence>
<comment type="caution">
    <text evidence="1">The sequence shown here is derived from an EMBL/GenBank/DDBJ whole genome shotgun (WGS) entry which is preliminary data.</text>
</comment>
<organism evidence="1">
    <name type="scientific">Tanacetum cinerariifolium</name>
    <name type="common">Dalmatian daisy</name>
    <name type="synonym">Chrysanthemum cinerariifolium</name>
    <dbReference type="NCBI Taxonomy" id="118510"/>
    <lineage>
        <taxon>Eukaryota</taxon>
        <taxon>Viridiplantae</taxon>
        <taxon>Streptophyta</taxon>
        <taxon>Embryophyta</taxon>
        <taxon>Tracheophyta</taxon>
        <taxon>Spermatophyta</taxon>
        <taxon>Magnoliopsida</taxon>
        <taxon>eudicotyledons</taxon>
        <taxon>Gunneridae</taxon>
        <taxon>Pentapetalae</taxon>
        <taxon>asterids</taxon>
        <taxon>campanulids</taxon>
        <taxon>Asterales</taxon>
        <taxon>Asteraceae</taxon>
        <taxon>Asteroideae</taxon>
        <taxon>Anthemideae</taxon>
        <taxon>Anthemidinae</taxon>
        <taxon>Tanacetum</taxon>
    </lineage>
</organism>
<accession>A0A699Y0S8</accession>
<reference evidence="1" key="1">
    <citation type="journal article" date="2019" name="Sci. Rep.">
        <title>Draft genome of Tanacetum cinerariifolium, the natural source of mosquito coil.</title>
        <authorList>
            <person name="Yamashiro T."/>
            <person name="Shiraishi A."/>
            <person name="Satake H."/>
            <person name="Nakayama K."/>
        </authorList>
    </citation>
    <scope>NUCLEOTIDE SEQUENCE</scope>
</reference>
<dbReference type="AlphaFoldDB" id="A0A699Y0S8"/>
<name>A0A699Y0S8_TANCI</name>
<feature type="non-terminal residue" evidence="1">
    <location>
        <position position="1"/>
    </location>
</feature>
<proteinExistence type="predicted"/>
<sequence>HRAAALSQSAQWPRRVAGLAWGRGSRHRTPTAPPAA</sequence>
<protein>
    <submittedName>
        <fullName evidence="1">Uncharacterized protein</fullName>
    </submittedName>
</protein>
<gene>
    <name evidence="1" type="ORF">Tci_933313</name>
</gene>